<accession>A0A7J7RJE5</accession>
<reference evidence="1 2" key="1">
    <citation type="journal article" date="2020" name="Nature">
        <title>Six reference-quality genomes reveal evolution of bat adaptations.</title>
        <authorList>
            <person name="Jebb D."/>
            <person name="Huang Z."/>
            <person name="Pippel M."/>
            <person name="Hughes G.M."/>
            <person name="Lavrichenko K."/>
            <person name="Devanna P."/>
            <person name="Winkler S."/>
            <person name="Jermiin L.S."/>
            <person name="Skirmuntt E.C."/>
            <person name="Katzourakis A."/>
            <person name="Burkitt-Gray L."/>
            <person name="Ray D.A."/>
            <person name="Sullivan K.A.M."/>
            <person name="Roscito J.G."/>
            <person name="Kirilenko B.M."/>
            <person name="Davalos L.M."/>
            <person name="Corthals A.P."/>
            <person name="Power M.L."/>
            <person name="Jones G."/>
            <person name="Ransome R.D."/>
            <person name="Dechmann D.K.N."/>
            <person name="Locatelli A.G."/>
            <person name="Puechmaille S.J."/>
            <person name="Fedrigo O."/>
            <person name="Jarvis E.D."/>
            <person name="Hiller M."/>
            <person name="Vernes S.C."/>
            <person name="Myers E.W."/>
            <person name="Teeling E.C."/>
        </authorList>
    </citation>
    <scope>NUCLEOTIDE SEQUENCE [LARGE SCALE GENOMIC DNA]</scope>
    <source>
        <strain evidence="1">MRhiFer1</strain>
        <tissue evidence="1">Lung</tissue>
    </source>
</reference>
<organism evidence="1 2">
    <name type="scientific">Rhinolophus ferrumequinum</name>
    <name type="common">Greater horseshoe bat</name>
    <dbReference type="NCBI Taxonomy" id="59479"/>
    <lineage>
        <taxon>Eukaryota</taxon>
        <taxon>Metazoa</taxon>
        <taxon>Chordata</taxon>
        <taxon>Craniata</taxon>
        <taxon>Vertebrata</taxon>
        <taxon>Euteleostomi</taxon>
        <taxon>Mammalia</taxon>
        <taxon>Eutheria</taxon>
        <taxon>Laurasiatheria</taxon>
        <taxon>Chiroptera</taxon>
        <taxon>Yinpterochiroptera</taxon>
        <taxon>Rhinolophoidea</taxon>
        <taxon>Rhinolophidae</taxon>
        <taxon>Rhinolophinae</taxon>
        <taxon>Rhinolophus</taxon>
    </lineage>
</organism>
<proteinExistence type="predicted"/>
<dbReference type="AlphaFoldDB" id="A0A7J7RJE5"/>
<dbReference type="Proteomes" id="UP000585614">
    <property type="component" value="Unassembled WGS sequence"/>
</dbReference>
<sequence length="158" mass="17416">MFVVFPCARADVEKARSELCARGSRMPPTKANRGSFAAETCVTGHEDVCWALLPSGCPQSGEDGFSRLVWPQEDSGSCVLHLTPHPLWTGHLPAVSERWHFPTSGYRLWIMAPREGHLGPSHPTGYRAGGHGVLPFSLRTGLSWLQFGDRFLCKVSRT</sequence>
<dbReference type="EMBL" id="JACAGC010000026">
    <property type="protein sequence ID" value="KAF6276084.1"/>
    <property type="molecule type" value="Genomic_DNA"/>
</dbReference>
<protein>
    <submittedName>
        <fullName evidence="1">Uncharacterized protein</fullName>
    </submittedName>
</protein>
<name>A0A7J7RJE5_RHIFE</name>
<gene>
    <name evidence="1" type="ORF">mRhiFer1_009438</name>
</gene>
<comment type="caution">
    <text evidence="1">The sequence shown here is derived from an EMBL/GenBank/DDBJ whole genome shotgun (WGS) entry which is preliminary data.</text>
</comment>
<evidence type="ECO:0000313" key="1">
    <source>
        <dbReference type="EMBL" id="KAF6276084.1"/>
    </source>
</evidence>
<evidence type="ECO:0000313" key="2">
    <source>
        <dbReference type="Proteomes" id="UP000585614"/>
    </source>
</evidence>